<keyword evidence="3" id="KW-1185">Reference proteome</keyword>
<dbReference type="InterPro" id="IPR050177">
    <property type="entry name" value="Lipid_A_modif_metabolic_enz"/>
</dbReference>
<evidence type="ECO:0000259" key="1">
    <source>
        <dbReference type="Pfam" id="PF01370"/>
    </source>
</evidence>
<dbReference type="PANTHER" id="PTHR43245">
    <property type="entry name" value="BIFUNCTIONAL POLYMYXIN RESISTANCE PROTEIN ARNA"/>
    <property type="match status" value="1"/>
</dbReference>
<proteinExistence type="predicted"/>
<dbReference type="RefSeq" id="WP_172272634.1">
    <property type="nucleotide sequence ID" value="NZ_CASGMU010000001.1"/>
</dbReference>
<dbReference type="Gene3D" id="3.40.50.720">
    <property type="entry name" value="NAD(P)-binding Rossmann-like Domain"/>
    <property type="match status" value="1"/>
</dbReference>
<dbReference type="Proteomes" id="UP000714420">
    <property type="component" value="Unassembled WGS sequence"/>
</dbReference>
<dbReference type="EMBL" id="JABKKF010000001">
    <property type="protein sequence ID" value="NPD90999.1"/>
    <property type="molecule type" value="Genomic_DNA"/>
</dbReference>
<reference evidence="2 3" key="1">
    <citation type="submission" date="2020-05" db="EMBL/GenBank/DDBJ databases">
        <title>Distinct polysaccharide utilization as determinants for interspecies competition between intestinal Prevotella spp.</title>
        <authorList>
            <person name="Galvez E.J.C."/>
            <person name="Iljazovic A."/>
            <person name="Strowig T."/>
        </authorList>
    </citation>
    <scope>NUCLEOTIDE SEQUENCE [LARGE SCALE GENOMIC DNA]</scope>
    <source>
        <strain evidence="2 3">PMUR</strain>
    </source>
</reference>
<feature type="domain" description="NAD-dependent epimerase/dehydratase" evidence="1">
    <location>
        <begin position="4"/>
        <end position="223"/>
    </location>
</feature>
<dbReference type="SUPFAM" id="SSF51735">
    <property type="entry name" value="NAD(P)-binding Rossmann-fold domains"/>
    <property type="match status" value="1"/>
</dbReference>
<sequence>MRYIITGATSFIGVPLCRYLADNGNEIFAIVRKNSKNLYRIKDDNNLRLLYSSMTEIESICEHIQTADVFINLAWDGSSQEKRNNREIHGRNVKDTLTAIRVAGKLGCRLFIESGSQAEYGQQYNLTDESSECNPYTEYGKAKLDIQRQGKALAESIGIGYVHLRIFSVYGEYDHDYTLICTALKKMLANEDVELSQCTQHWNFLYIKDAVRIIALLTEKLYDNGLSDNCIINIASPDTRILSEFVEEMKEITSSKSNLLFGGYKTDKLLSINPSTEKLKGYIGDFKFTPFNEGIYNTIEYLKEKL</sequence>
<comment type="caution">
    <text evidence="2">The sequence shown here is derived from an EMBL/GenBank/DDBJ whole genome shotgun (WGS) entry which is preliminary data.</text>
</comment>
<accession>A0ABX2AJ48</accession>
<gene>
    <name evidence="2" type="ORF">HPS56_01250</name>
</gene>
<dbReference type="InterPro" id="IPR036291">
    <property type="entry name" value="NAD(P)-bd_dom_sf"/>
</dbReference>
<organism evidence="2 3">
    <name type="scientific">Xylanibacter muris</name>
    <dbReference type="NCBI Taxonomy" id="2736290"/>
    <lineage>
        <taxon>Bacteria</taxon>
        <taxon>Pseudomonadati</taxon>
        <taxon>Bacteroidota</taxon>
        <taxon>Bacteroidia</taxon>
        <taxon>Bacteroidales</taxon>
        <taxon>Prevotellaceae</taxon>
        <taxon>Xylanibacter</taxon>
    </lineage>
</organism>
<dbReference type="Pfam" id="PF01370">
    <property type="entry name" value="Epimerase"/>
    <property type="match status" value="1"/>
</dbReference>
<dbReference type="PANTHER" id="PTHR43245:SF13">
    <property type="entry name" value="UDP-D-APIOSE_UDP-D-XYLOSE SYNTHASE 2"/>
    <property type="match status" value="1"/>
</dbReference>
<dbReference type="InterPro" id="IPR001509">
    <property type="entry name" value="Epimerase_deHydtase"/>
</dbReference>
<evidence type="ECO:0000313" key="3">
    <source>
        <dbReference type="Proteomes" id="UP000714420"/>
    </source>
</evidence>
<name>A0ABX2AJ48_9BACT</name>
<protein>
    <submittedName>
        <fullName evidence="2">NAD(P)-dependent oxidoreductase</fullName>
    </submittedName>
</protein>
<evidence type="ECO:0000313" key="2">
    <source>
        <dbReference type="EMBL" id="NPD90999.1"/>
    </source>
</evidence>